<evidence type="ECO:0000313" key="1">
    <source>
        <dbReference type="EMBL" id="KAF2752153.1"/>
    </source>
</evidence>
<reference evidence="1" key="1">
    <citation type="journal article" date="2020" name="Stud. Mycol.">
        <title>101 Dothideomycetes genomes: a test case for predicting lifestyles and emergence of pathogens.</title>
        <authorList>
            <person name="Haridas S."/>
            <person name="Albert R."/>
            <person name="Binder M."/>
            <person name="Bloem J."/>
            <person name="Labutti K."/>
            <person name="Salamov A."/>
            <person name="Andreopoulos B."/>
            <person name="Baker S."/>
            <person name="Barry K."/>
            <person name="Bills G."/>
            <person name="Bluhm B."/>
            <person name="Cannon C."/>
            <person name="Castanera R."/>
            <person name="Culley D."/>
            <person name="Daum C."/>
            <person name="Ezra D."/>
            <person name="Gonzalez J."/>
            <person name="Henrissat B."/>
            <person name="Kuo A."/>
            <person name="Liang C."/>
            <person name="Lipzen A."/>
            <person name="Lutzoni F."/>
            <person name="Magnuson J."/>
            <person name="Mondo S."/>
            <person name="Nolan M."/>
            <person name="Ohm R."/>
            <person name="Pangilinan J."/>
            <person name="Park H.-J."/>
            <person name="Ramirez L."/>
            <person name="Alfaro M."/>
            <person name="Sun H."/>
            <person name="Tritt A."/>
            <person name="Yoshinaga Y."/>
            <person name="Zwiers L.-H."/>
            <person name="Turgeon B."/>
            <person name="Goodwin S."/>
            <person name="Spatafora J."/>
            <person name="Crous P."/>
            <person name="Grigoriev I."/>
        </authorList>
    </citation>
    <scope>NUCLEOTIDE SEQUENCE</scope>
    <source>
        <strain evidence="1">CBS 119925</strain>
    </source>
</reference>
<proteinExistence type="predicted"/>
<dbReference type="AlphaFoldDB" id="A0A6A6VPN8"/>
<accession>A0A6A6VPN8</accession>
<gene>
    <name evidence="1" type="ORF">M011DRAFT_17590</name>
</gene>
<keyword evidence="2" id="KW-1185">Reference proteome</keyword>
<protein>
    <submittedName>
        <fullName evidence="1">Uncharacterized protein</fullName>
    </submittedName>
</protein>
<evidence type="ECO:0000313" key="2">
    <source>
        <dbReference type="Proteomes" id="UP000799440"/>
    </source>
</evidence>
<dbReference type="EMBL" id="MU006561">
    <property type="protein sequence ID" value="KAF2752153.1"/>
    <property type="molecule type" value="Genomic_DNA"/>
</dbReference>
<organism evidence="1 2">
    <name type="scientific">Sporormia fimetaria CBS 119925</name>
    <dbReference type="NCBI Taxonomy" id="1340428"/>
    <lineage>
        <taxon>Eukaryota</taxon>
        <taxon>Fungi</taxon>
        <taxon>Dikarya</taxon>
        <taxon>Ascomycota</taxon>
        <taxon>Pezizomycotina</taxon>
        <taxon>Dothideomycetes</taxon>
        <taxon>Pleosporomycetidae</taxon>
        <taxon>Pleosporales</taxon>
        <taxon>Sporormiaceae</taxon>
        <taxon>Sporormia</taxon>
    </lineage>
</organism>
<dbReference type="Proteomes" id="UP000799440">
    <property type="component" value="Unassembled WGS sequence"/>
</dbReference>
<sequence>MHANAFNTGALSLTGSVFENDGCWSASRCSRRGGNLRRQAFPHTQVLWRFQQPGAAKHKGSHPGTWLSPTSIPLFHAPCSMLHGNCGSSEVQQCMRQGTKSRLDPLAPSVPRCAASLGHPLVTRRGSDDVHFSTLNCIDAGFAVLKQGEG</sequence>
<name>A0A6A6VPN8_9PLEO</name>